<organism evidence="1 2">
    <name type="scientific">Niallia taxi</name>
    <dbReference type="NCBI Taxonomy" id="2499688"/>
    <lineage>
        <taxon>Bacteria</taxon>
        <taxon>Bacillati</taxon>
        <taxon>Bacillota</taxon>
        <taxon>Bacilli</taxon>
        <taxon>Bacillales</taxon>
        <taxon>Bacillaceae</taxon>
        <taxon>Niallia</taxon>
    </lineage>
</organism>
<keyword evidence="2" id="KW-1185">Reference proteome</keyword>
<dbReference type="Proteomes" id="UP000288024">
    <property type="component" value="Unassembled WGS sequence"/>
</dbReference>
<proteinExistence type="predicted"/>
<protein>
    <submittedName>
        <fullName evidence="1">Uncharacterized protein</fullName>
    </submittedName>
</protein>
<reference evidence="1 2" key="1">
    <citation type="submission" date="2019-01" db="EMBL/GenBank/DDBJ databases">
        <title>Bacillus sp. M5HDSG1-1, whole genome shotgun sequence.</title>
        <authorList>
            <person name="Tuo L."/>
        </authorList>
    </citation>
    <scope>NUCLEOTIDE SEQUENCE [LARGE SCALE GENOMIC DNA]</scope>
    <source>
        <strain evidence="1 2">M5HDSG1-1</strain>
    </source>
</reference>
<dbReference type="RefSeq" id="WP_127739176.1">
    <property type="nucleotide sequence ID" value="NZ_CP196003.1"/>
</dbReference>
<accession>A0A3S2W344</accession>
<dbReference type="EMBL" id="RZTZ01000006">
    <property type="protein sequence ID" value="RVT60705.1"/>
    <property type="molecule type" value="Genomic_DNA"/>
</dbReference>
<evidence type="ECO:0000313" key="1">
    <source>
        <dbReference type="EMBL" id="RVT60705.1"/>
    </source>
</evidence>
<comment type="caution">
    <text evidence="1">The sequence shown here is derived from an EMBL/GenBank/DDBJ whole genome shotgun (WGS) entry which is preliminary data.</text>
</comment>
<name>A0A3S2W344_9BACI</name>
<dbReference type="AlphaFoldDB" id="A0A3S2W344"/>
<gene>
    <name evidence="1" type="ORF">EM808_15770</name>
</gene>
<evidence type="ECO:0000313" key="2">
    <source>
        <dbReference type="Proteomes" id="UP000288024"/>
    </source>
</evidence>
<sequence>MITKMKEAIENEIYESDIYVLLTSYELAGNTITLTFSIFIELSQDEEEIIQKWQVTCGGVQEYNLRYSDFDTVDLLDNHCLLWDYNKQTANLFFRGETTNIKGIIADLFIRHQHLTEGLIPFVQYINTYKEDHAFGDLEWLLSAKQGLFAEGPTELMQVYEEVLNIYGLKTSLLPSDVTPPCSECKILLFGGSYIIARDFNEVKLDYK</sequence>